<protein>
    <submittedName>
        <fullName evidence="13">Exopolygalacturonase-like</fullName>
    </submittedName>
</protein>
<keyword evidence="11" id="KW-0732">Signal</keyword>
<accession>A0A1S3CC08</accession>
<feature type="signal peptide" evidence="11">
    <location>
        <begin position="1"/>
        <end position="23"/>
    </location>
</feature>
<dbReference type="Proteomes" id="UP001652600">
    <property type="component" value="Chromosome 9"/>
</dbReference>
<dbReference type="AlphaFoldDB" id="A0A1S3CC08"/>
<feature type="active site" evidence="8">
    <location>
        <position position="285"/>
    </location>
</feature>
<evidence type="ECO:0000256" key="10">
    <source>
        <dbReference type="SAM" id="MobiDB-lite"/>
    </source>
</evidence>
<gene>
    <name evidence="13" type="primary">LOC103498752</name>
</gene>
<keyword evidence="5 9" id="KW-0378">Hydrolase</keyword>
<keyword evidence="6 9" id="KW-0326">Glycosidase</keyword>
<comment type="subcellular location">
    <subcellularLocation>
        <location evidence="1">Secreted</location>
        <location evidence="1">Cell wall</location>
    </subcellularLocation>
</comment>
<dbReference type="InterPro" id="IPR011050">
    <property type="entry name" value="Pectin_lyase_fold/virulence"/>
</dbReference>
<dbReference type="GO" id="GO:0004650">
    <property type="term" value="F:polygalacturonase activity"/>
    <property type="evidence" value="ECO:0007669"/>
    <property type="project" value="InterPro"/>
</dbReference>
<reference evidence="13" key="1">
    <citation type="submission" date="2025-08" db="UniProtKB">
        <authorList>
            <consortium name="RefSeq"/>
        </authorList>
    </citation>
    <scope>IDENTIFICATION</scope>
    <source>
        <tissue evidence="13">Stem</tissue>
    </source>
</reference>
<keyword evidence="7" id="KW-0961">Cell wall biogenesis/degradation</keyword>
<dbReference type="InParanoid" id="A0A1S3CC08"/>
<evidence type="ECO:0000256" key="9">
    <source>
        <dbReference type="RuleBase" id="RU361169"/>
    </source>
</evidence>
<keyword evidence="4" id="KW-0964">Secreted</keyword>
<dbReference type="InterPro" id="IPR012334">
    <property type="entry name" value="Pectin_lyas_fold"/>
</dbReference>
<dbReference type="GO" id="GO:0005975">
    <property type="term" value="P:carbohydrate metabolic process"/>
    <property type="evidence" value="ECO:0007669"/>
    <property type="project" value="InterPro"/>
</dbReference>
<evidence type="ECO:0000256" key="2">
    <source>
        <dbReference type="ARBA" id="ARBA00008834"/>
    </source>
</evidence>
<name>A0A1S3CC08_CUCME</name>
<dbReference type="SMART" id="SM00710">
    <property type="entry name" value="PbH1"/>
    <property type="match status" value="5"/>
</dbReference>
<dbReference type="Pfam" id="PF00295">
    <property type="entry name" value="Glyco_hydro_28"/>
    <property type="match status" value="1"/>
</dbReference>
<evidence type="ECO:0000256" key="8">
    <source>
        <dbReference type="PROSITE-ProRule" id="PRU10052"/>
    </source>
</evidence>
<keyword evidence="3" id="KW-0134">Cell wall</keyword>
<organism evidence="12 13">
    <name type="scientific">Cucumis melo</name>
    <name type="common">Muskmelon</name>
    <dbReference type="NCBI Taxonomy" id="3656"/>
    <lineage>
        <taxon>Eukaryota</taxon>
        <taxon>Viridiplantae</taxon>
        <taxon>Streptophyta</taxon>
        <taxon>Embryophyta</taxon>
        <taxon>Tracheophyta</taxon>
        <taxon>Spermatophyta</taxon>
        <taxon>Magnoliopsida</taxon>
        <taxon>eudicotyledons</taxon>
        <taxon>Gunneridae</taxon>
        <taxon>Pentapetalae</taxon>
        <taxon>rosids</taxon>
        <taxon>fabids</taxon>
        <taxon>Cucurbitales</taxon>
        <taxon>Cucurbitaceae</taxon>
        <taxon>Benincaseae</taxon>
        <taxon>Cucumis</taxon>
    </lineage>
</organism>
<dbReference type="PANTHER" id="PTHR31375">
    <property type="match status" value="1"/>
</dbReference>
<feature type="chain" id="PRO_5046607071" evidence="11">
    <location>
        <begin position="24"/>
        <end position="449"/>
    </location>
</feature>
<sequence>MSMKLNMVTTLAFILLYVSFVRSQSGGAATPAGAASAGAAPAGATPAGATPAGAAAAGATPAGAAAAGATPGGAIFDVTKYGAKPNADITQALADAWKEACASTSPCKIVIPTGTYKLGTIELKGECKSPIEIQVQGTLQAPPDLTGEDWVHFKYIDYLSVTSGGVFDGQGKQAWESNDCDKNPKCARIPMNLKFSFIKNAIVSDITSKDSKNFHIQVLGCNNLTFQHVNVNAPETSINTDGIHIGRSLGINILNTNIGTGDDCISLGDGSKQVTITNVTCGPGHGISVGSLGRYNLEEPVEGLQVKNCTLTGTTNGLRIKTWPASPAAGVASDMHYEDVVMNNVMNPILIDQEYCPYNQCNKQVPSKVKISKVSFKNIRGTSGNAAAVTLVCSSSNPCDGVELADIDLTYSGSEGPITSRCANVKPTVSGKQNPPACTSPATPKSLSA</sequence>
<dbReference type="PROSITE" id="PS00502">
    <property type="entry name" value="POLYGALACTURONASE"/>
    <property type="match status" value="1"/>
</dbReference>
<dbReference type="eggNOG" id="ENOG502QRSR">
    <property type="taxonomic scope" value="Eukaryota"/>
</dbReference>
<dbReference type="KEGG" id="cmo:103498752"/>
<evidence type="ECO:0000256" key="6">
    <source>
        <dbReference type="ARBA" id="ARBA00023295"/>
    </source>
</evidence>
<dbReference type="SUPFAM" id="SSF51126">
    <property type="entry name" value="Pectin lyase-like"/>
    <property type="match status" value="1"/>
</dbReference>
<evidence type="ECO:0000313" key="12">
    <source>
        <dbReference type="Proteomes" id="UP001652600"/>
    </source>
</evidence>
<feature type="region of interest" description="Disordered" evidence="10">
    <location>
        <begin position="427"/>
        <end position="449"/>
    </location>
</feature>
<evidence type="ECO:0000313" key="13">
    <source>
        <dbReference type="RefSeq" id="XP_008459709.3"/>
    </source>
</evidence>
<dbReference type="Gene3D" id="2.160.20.10">
    <property type="entry name" value="Single-stranded right-handed beta-helix, Pectin lyase-like"/>
    <property type="match status" value="1"/>
</dbReference>
<dbReference type="InterPro" id="IPR006626">
    <property type="entry name" value="PbH1"/>
</dbReference>
<dbReference type="GeneID" id="103498752"/>
<evidence type="ECO:0000256" key="4">
    <source>
        <dbReference type="ARBA" id="ARBA00022525"/>
    </source>
</evidence>
<dbReference type="InterPro" id="IPR000743">
    <property type="entry name" value="Glyco_hydro_28"/>
</dbReference>
<comment type="similarity">
    <text evidence="2 9">Belongs to the glycosyl hydrolase 28 family.</text>
</comment>
<dbReference type="RefSeq" id="XP_008459709.3">
    <property type="nucleotide sequence ID" value="XM_008461487.3"/>
</dbReference>
<dbReference type="GO" id="GO:0071555">
    <property type="term" value="P:cell wall organization"/>
    <property type="evidence" value="ECO:0007669"/>
    <property type="project" value="UniProtKB-KW"/>
</dbReference>
<evidence type="ECO:0000256" key="7">
    <source>
        <dbReference type="ARBA" id="ARBA00023316"/>
    </source>
</evidence>
<keyword evidence="12" id="KW-1185">Reference proteome</keyword>
<evidence type="ECO:0000256" key="5">
    <source>
        <dbReference type="ARBA" id="ARBA00022801"/>
    </source>
</evidence>
<evidence type="ECO:0000256" key="1">
    <source>
        <dbReference type="ARBA" id="ARBA00004191"/>
    </source>
</evidence>
<proteinExistence type="inferred from homology"/>
<evidence type="ECO:0000256" key="3">
    <source>
        <dbReference type="ARBA" id="ARBA00022512"/>
    </source>
</evidence>
<evidence type="ECO:0000256" key="11">
    <source>
        <dbReference type="SAM" id="SignalP"/>
    </source>
</evidence>
<dbReference type="FunCoup" id="A0A1S3CC08">
    <property type="interactions" value="134"/>
</dbReference>
<feature type="compositionally biased region" description="Polar residues" evidence="10">
    <location>
        <begin position="430"/>
        <end position="449"/>
    </location>
</feature>